<evidence type="ECO:0000313" key="1">
    <source>
        <dbReference type="EMBL" id="MDO6542016.1"/>
    </source>
</evidence>
<organism evidence="1 2">
    <name type="scientific">Photobacterium sanguinicancri</name>
    <dbReference type="NCBI Taxonomy" id="875932"/>
    <lineage>
        <taxon>Bacteria</taxon>
        <taxon>Pseudomonadati</taxon>
        <taxon>Pseudomonadota</taxon>
        <taxon>Gammaproteobacteria</taxon>
        <taxon>Vibrionales</taxon>
        <taxon>Vibrionaceae</taxon>
        <taxon>Photobacterium</taxon>
    </lineage>
</organism>
<dbReference type="Proteomes" id="UP001170624">
    <property type="component" value="Unassembled WGS sequence"/>
</dbReference>
<comment type="caution">
    <text evidence="1">The sequence shown here is derived from an EMBL/GenBank/DDBJ whole genome shotgun (WGS) entry which is preliminary data.</text>
</comment>
<evidence type="ECO:0000313" key="2">
    <source>
        <dbReference type="Proteomes" id="UP001170624"/>
    </source>
</evidence>
<reference evidence="1" key="1">
    <citation type="submission" date="2023-07" db="EMBL/GenBank/DDBJ databases">
        <title>Genome content predicts the carbon catabolic preferences of heterotrophic bacteria.</title>
        <authorList>
            <person name="Gralka M."/>
        </authorList>
    </citation>
    <scope>NUCLEOTIDE SEQUENCE</scope>
    <source>
        <strain evidence="1">G2M05</strain>
    </source>
</reference>
<name>A0AAW7Y0B7_9GAMM</name>
<gene>
    <name evidence="1" type="ORF">Q4568_05710</name>
</gene>
<dbReference type="AlphaFoldDB" id="A0AAW7Y0B7"/>
<dbReference type="EMBL" id="JAUOPU010000004">
    <property type="protein sequence ID" value="MDO6542016.1"/>
    <property type="molecule type" value="Genomic_DNA"/>
</dbReference>
<proteinExistence type="predicted"/>
<dbReference type="RefSeq" id="WP_261858488.1">
    <property type="nucleotide sequence ID" value="NZ_AP024851.1"/>
</dbReference>
<protein>
    <submittedName>
        <fullName evidence="1">Uncharacterized protein</fullName>
    </submittedName>
</protein>
<accession>A0AAW7Y0B7</accession>
<sequence length="111" mass="12311">MTEARQLTNKVRFHPKFTTNECTFTDGKNGVIFSPATSETLLCECSILDYIKAIEADLTNHATLSTANLALSDDQRIIIEKLLHIRVLLPLNSVSPELTRPCSSFSALSEE</sequence>